<name>A0ABP8RR02_9PSEU</name>
<accession>A0ABP8RR02</accession>
<evidence type="ECO:0000256" key="1">
    <source>
        <dbReference type="ARBA" id="ARBA00023002"/>
    </source>
</evidence>
<dbReference type="SUPFAM" id="SSF51905">
    <property type="entry name" value="FAD/NAD(P)-binding domain"/>
    <property type="match status" value="1"/>
</dbReference>
<keyword evidence="2" id="KW-0520">NAD</keyword>
<dbReference type="InterPro" id="IPR036188">
    <property type="entry name" value="FAD/NAD-bd_sf"/>
</dbReference>
<comment type="caution">
    <text evidence="4">The sequence shown here is derived from an EMBL/GenBank/DDBJ whole genome shotgun (WGS) entry which is preliminary data.</text>
</comment>
<keyword evidence="5" id="KW-1185">Reference proteome</keyword>
<dbReference type="InterPro" id="IPR050631">
    <property type="entry name" value="PheA/TfdB_FAD_monoxygenase"/>
</dbReference>
<evidence type="ECO:0000256" key="2">
    <source>
        <dbReference type="ARBA" id="ARBA00023027"/>
    </source>
</evidence>
<evidence type="ECO:0000313" key="4">
    <source>
        <dbReference type="EMBL" id="GAA4545722.1"/>
    </source>
</evidence>
<dbReference type="PRINTS" id="PR00420">
    <property type="entry name" value="RNGMNOXGNASE"/>
</dbReference>
<keyword evidence="4" id="KW-0503">Monooxygenase</keyword>
<dbReference type="PROSITE" id="PS51257">
    <property type="entry name" value="PROKAR_LIPOPROTEIN"/>
    <property type="match status" value="1"/>
</dbReference>
<dbReference type="InterPro" id="IPR002938">
    <property type="entry name" value="FAD-bd"/>
</dbReference>
<dbReference type="PANTHER" id="PTHR43476:SF4">
    <property type="entry name" value="BLR0106 PROTEIN"/>
    <property type="match status" value="1"/>
</dbReference>
<organism evidence="4 5">
    <name type="scientific">Pseudonocardia xishanensis</name>
    <dbReference type="NCBI Taxonomy" id="630995"/>
    <lineage>
        <taxon>Bacteria</taxon>
        <taxon>Bacillati</taxon>
        <taxon>Actinomycetota</taxon>
        <taxon>Actinomycetes</taxon>
        <taxon>Pseudonocardiales</taxon>
        <taxon>Pseudonocardiaceae</taxon>
        <taxon>Pseudonocardia</taxon>
    </lineage>
</organism>
<dbReference type="PANTHER" id="PTHR43476">
    <property type="entry name" value="3-(3-HYDROXY-PHENYL)PROPIONATE/3-HYDROXYCINNAMIC ACID HYDROXYLASE"/>
    <property type="match status" value="1"/>
</dbReference>
<reference evidence="5" key="1">
    <citation type="journal article" date="2019" name="Int. J. Syst. Evol. Microbiol.">
        <title>The Global Catalogue of Microorganisms (GCM) 10K type strain sequencing project: providing services to taxonomists for standard genome sequencing and annotation.</title>
        <authorList>
            <consortium name="The Broad Institute Genomics Platform"/>
            <consortium name="The Broad Institute Genome Sequencing Center for Infectious Disease"/>
            <person name="Wu L."/>
            <person name="Ma J."/>
        </authorList>
    </citation>
    <scope>NUCLEOTIDE SEQUENCE [LARGE SCALE GENOMIC DNA]</scope>
    <source>
        <strain evidence="5">JCM 17906</strain>
    </source>
</reference>
<dbReference type="GO" id="GO:0004497">
    <property type="term" value="F:monooxygenase activity"/>
    <property type="evidence" value="ECO:0007669"/>
    <property type="project" value="UniProtKB-KW"/>
</dbReference>
<dbReference type="EMBL" id="BAABGT010000032">
    <property type="protein sequence ID" value="GAA4545722.1"/>
    <property type="molecule type" value="Genomic_DNA"/>
</dbReference>
<proteinExistence type="predicted"/>
<sequence length="402" mass="43238">MKMLCVGGGPAGLYTAILAACADPTAEVEVRERTAPAATHGWGVVFGENLLDDLHRHDPEGGRLLREAATVWSRQVVRVGAAVPVHLGGRYGFSMGRARLLEILSARAEAVGVRIGWGTDASDLAALRSEADIVVAADGAGSRIRAAGAFDTSVTTGRNRFAWLGTDHPLAAFTFAFERTDAGWIWFHGYPSSGGTSTSIVECSPETWAGLGLDTLDTAAGLELLAGIFARHLDGRPLRLPPGRSGSPWQTFRHVRTSSWVDGNVVLVGDAAHTTHFAIGSGTTLAIQDAIRLAEARALFHDDPAGALAGYAAVRGREVDRIQLDAARSMAWFEGLPERLEEADPVRFGYDLLDRRGDHSESWRYGVHLATQVPGLRRVRQGMTRVRRTARAVRRGEPLVPT</sequence>
<evidence type="ECO:0000313" key="5">
    <source>
        <dbReference type="Proteomes" id="UP001501598"/>
    </source>
</evidence>
<keyword evidence="1" id="KW-0560">Oxidoreductase</keyword>
<protein>
    <submittedName>
        <fullName evidence="4">FAD-dependent monooxygenase</fullName>
    </submittedName>
</protein>
<dbReference type="Proteomes" id="UP001501598">
    <property type="component" value="Unassembled WGS sequence"/>
</dbReference>
<dbReference type="Pfam" id="PF01494">
    <property type="entry name" value="FAD_binding_3"/>
    <property type="match status" value="1"/>
</dbReference>
<evidence type="ECO:0000259" key="3">
    <source>
        <dbReference type="Pfam" id="PF01494"/>
    </source>
</evidence>
<feature type="domain" description="FAD-binding" evidence="3">
    <location>
        <begin position="82"/>
        <end position="296"/>
    </location>
</feature>
<gene>
    <name evidence="4" type="ORF">GCM10023175_26140</name>
</gene>
<dbReference type="Gene3D" id="3.30.9.20">
    <property type="match status" value="1"/>
</dbReference>
<dbReference type="Gene3D" id="3.50.50.60">
    <property type="entry name" value="FAD/NAD(P)-binding domain"/>
    <property type="match status" value="1"/>
</dbReference>